<evidence type="ECO:0000256" key="1">
    <source>
        <dbReference type="SAM" id="MobiDB-lite"/>
    </source>
</evidence>
<comment type="caution">
    <text evidence="2">The sequence shown here is derived from an EMBL/GenBank/DDBJ whole genome shotgun (WGS) entry which is preliminary data.</text>
</comment>
<accession>A0A8X6VAW5</accession>
<organism evidence="2 3">
    <name type="scientific">Trichonephila clavipes</name>
    <name type="common">Golden silk orbweaver</name>
    <name type="synonym">Nephila clavipes</name>
    <dbReference type="NCBI Taxonomy" id="2585209"/>
    <lineage>
        <taxon>Eukaryota</taxon>
        <taxon>Metazoa</taxon>
        <taxon>Ecdysozoa</taxon>
        <taxon>Arthropoda</taxon>
        <taxon>Chelicerata</taxon>
        <taxon>Arachnida</taxon>
        <taxon>Araneae</taxon>
        <taxon>Araneomorphae</taxon>
        <taxon>Entelegynae</taxon>
        <taxon>Araneoidea</taxon>
        <taxon>Nephilidae</taxon>
        <taxon>Trichonephila</taxon>
    </lineage>
</organism>
<keyword evidence="3" id="KW-1185">Reference proteome</keyword>
<dbReference type="AlphaFoldDB" id="A0A8X6VAW5"/>
<gene>
    <name evidence="2" type="ORF">TNCV_3183501</name>
</gene>
<name>A0A8X6VAW5_TRICX</name>
<sequence>MPIQRDKPSNFGEKTEDMPTQRDKRSHLGAGACCDKVLKKDVIQRWHIVCLEKRGTESTGVSIRSPFFR</sequence>
<reference evidence="2" key="1">
    <citation type="submission" date="2020-08" db="EMBL/GenBank/DDBJ databases">
        <title>Multicomponent nature underlies the extraordinary mechanical properties of spider dragline silk.</title>
        <authorList>
            <person name="Kono N."/>
            <person name="Nakamura H."/>
            <person name="Mori M."/>
            <person name="Yoshida Y."/>
            <person name="Ohtoshi R."/>
            <person name="Malay A.D."/>
            <person name="Moran D.A.P."/>
            <person name="Tomita M."/>
            <person name="Numata K."/>
            <person name="Arakawa K."/>
        </authorList>
    </citation>
    <scope>NUCLEOTIDE SEQUENCE</scope>
</reference>
<evidence type="ECO:0000313" key="2">
    <source>
        <dbReference type="EMBL" id="GFY11512.1"/>
    </source>
</evidence>
<feature type="region of interest" description="Disordered" evidence="1">
    <location>
        <begin position="1"/>
        <end position="26"/>
    </location>
</feature>
<feature type="compositionally biased region" description="Basic and acidic residues" evidence="1">
    <location>
        <begin position="1"/>
        <end position="23"/>
    </location>
</feature>
<dbReference type="EMBL" id="BMAU01021305">
    <property type="protein sequence ID" value="GFY11512.1"/>
    <property type="molecule type" value="Genomic_DNA"/>
</dbReference>
<dbReference type="Proteomes" id="UP000887159">
    <property type="component" value="Unassembled WGS sequence"/>
</dbReference>
<proteinExistence type="predicted"/>
<evidence type="ECO:0000313" key="3">
    <source>
        <dbReference type="Proteomes" id="UP000887159"/>
    </source>
</evidence>
<protein>
    <submittedName>
        <fullName evidence="2">Uncharacterized protein</fullName>
    </submittedName>
</protein>